<dbReference type="PANTHER" id="PTHR43318:SF1">
    <property type="entry name" value="POLYSACCHARIDE BIOSYNTHESIS PROTEIN EPSC-RELATED"/>
    <property type="match status" value="1"/>
</dbReference>
<dbReference type="CDD" id="cd05237">
    <property type="entry name" value="UDP_invert_4-6DH_SDR_e"/>
    <property type="match status" value="1"/>
</dbReference>
<gene>
    <name evidence="4" type="ORF">E3U44_09385</name>
</gene>
<evidence type="ECO:0000259" key="3">
    <source>
        <dbReference type="Pfam" id="PF02719"/>
    </source>
</evidence>
<dbReference type="OrthoDB" id="9803111at2"/>
<feature type="transmembrane region" description="Helical" evidence="2">
    <location>
        <begin position="53"/>
        <end position="72"/>
    </location>
</feature>
<keyword evidence="2" id="KW-1133">Transmembrane helix</keyword>
<dbReference type="InterPro" id="IPR051203">
    <property type="entry name" value="Polysaccharide_Synthase-Rel"/>
</dbReference>
<keyword evidence="5" id="KW-1185">Reference proteome</keyword>
<dbReference type="Pfam" id="PF02719">
    <property type="entry name" value="Polysacc_synt_2"/>
    <property type="match status" value="1"/>
</dbReference>
<evidence type="ECO:0000313" key="4">
    <source>
        <dbReference type="EMBL" id="QBQ54697.1"/>
    </source>
</evidence>
<keyword evidence="2" id="KW-0812">Transmembrane</keyword>
<organism evidence="4 5">
    <name type="scientific">Nitrosococcus wardiae</name>
    <dbReference type="NCBI Taxonomy" id="1814290"/>
    <lineage>
        <taxon>Bacteria</taxon>
        <taxon>Pseudomonadati</taxon>
        <taxon>Pseudomonadota</taxon>
        <taxon>Gammaproteobacteria</taxon>
        <taxon>Chromatiales</taxon>
        <taxon>Chromatiaceae</taxon>
        <taxon>Nitrosococcus</taxon>
    </lineage>
</organism>
<feature type="transmembrane region" description="Helical" evidence="2">
    <location>
        <begin position="20"/>
        <end position="41"/>
    </location>
</feature>
<dbReference type="InterPro" id="IPR003869">
    <property type="entry name" value="Polysac_CapD-like"/>
</dbReference>
<dbReference type="InterPro" id="IPR036291">
    <property type="entry name" value="NAD(P)-bd_dom_sf"/>
</dbReference>
<dbReference type="Pfam" id="PF13727">
    <property type="entry name" value="CoA_binding_3"/>
    <property type="match status" value="1"/>
</dbReference>
<evidence type="ECO:0000256" key="2">
    <source>
        <dbReference type="SAM" id="Phobius"/>
    </source>
</evidence>
<proteinExistence type="inferred from homology"/>
<feature type="domain" description="Polysaccharide biosynthesis protein CapD-like" evidence="3">
    <location>
        <begin position="291"/>
        <end position="571"/>
    </location>
</feature>
<comment type="similarity">
    <text evidence="1">Belongs to the polysaccharide synthase family.</text>
</comment>
<dbReference type="RefSeq" id="WP_134357890.1">
    <property type="nucleotide sequence ID" value="NZ_CP038033.1"/>
</dbReference>
<dbReference type="EMBL" id="CP038033">
    <property type="protein sequence ID" value="QBQ54697.1"/>
    <property type="molecule type" value="Genomic_DNA"/>
</dbReference>
<keyword evidence="2" id="KW-0472">Membrane</keyword>
<feature type="transmembrane region" description="Helical" evidence="2">
    <location>
        <begin position="84"/>
        <end position="105"/>
    </location>
</feature>
<protein>
    <submittedName>
        <fullName evidence="4">Polysaccharide biosynthesis protein</fullName>
    </submittedName>
</protein>
<dbReference type="Proteomes" id="UP000294325">
    <property type="component" value="Chromosome"/>
</dbReference>
<evidence type="ECO:0000313" key="5">
    <source>
        <dbReference type="Proteomes" id="UP000294325"/>
    </source>
</evidence>
<evidence type="ECO:0000256" key="1">
    <source>
        <dbReference type="ARBA" id="ARBA00007430"/>
    </source>
</evidence>
<dbReference type="SUPFAM" id="SSF51735">
    <property type="entry name" value="NAD(P)-binding Rossmann-fold domains"/>
    <property type="match status" value="2"/>
</dbReference>
<feature type="transmembrane region" description="Helical" evidence="2">
    <location>
        <begin position="117"/>
        <end position="134"/>
    </location>
</feature>
<accession>A0A4P7BZB2</accession>
<reference evidence="4 5" key="1">
    <citation type="submission" date="2019-03" db="EMBL/GenBank/DDBJ databases">
        <title>The genome sequence of Nitrosococcus wardiae strain D1FHST reveals the archetypal metabolic capacity of ammonia-oxidizing Gammaproteobacteria.</title>
        <authorList>
            <person name="Wang L."/>
            <person name="Lim C.K."/>
            <person name="Hanson T.E."/>
            <person name="Dang H."/>
            <person name="Klotz M.G."/>
        </authorList>
    </citation>
    <scope>NUCLEOTIDE SEQUENCE [LARGE SCALE GENOMIC DNA]</scope>
    <source>
        <strain evidence="4 5">D1FHS</strain>
    </source>
</reference>
<dbReference type="Gene3D" id="3.40.50.720">
    <property type="entry name" value="NAD(P)-binding Rossmann-like Domain"/>
    <property type="match status" value="2"/>
</dbReference>
<dbReference type="AlphaFoldDB" id="A0A4P7BZB2"/>
<dbReference type="PANTHER" id="PTHR43318">
    <property type="entry name" value="UDP-N-ACETYLGLUCOSAMINE 4,6-DEHYDRATASE"/>
    <property type="match status" value="1"/>
</dbReference>
<dbReference type="KEGG" id="nwr:E3U44_09385"/>
<name>A0A4P7BZB2_9GAMM</name>
<sequence>MPKNGIGPFLRAQKRRTVVIAHDILTVCLAWVLGYLTRYNLSPYGVDWESCLSALPVIVVVQSVVLIWTGLYRGLWRFASIPDLLNIIRAVGYGALLVALTLFLINRLHGVPRSVLLLYPIFSLLLLAGPRLAYRMWKDRRLTLAAGARRKRVLILGAGRAGDLLARDMLGEGNYLPVAFLDDRPDLVGRQVRRIPVVGVLEQLPAKVGEMAADVAVIAMPSANSRQMRRAVSLCEQAGIPYRTLPRLQDLVSGRSSIKELREVAIDDLLGRDEIFLDWDSIRQDLAGKSLLVSGGGGSIGSELCRQLARLGPAALIVIDNNEYRLYRIEQELRQGFLALNLYTYLCDIGDKSSVKEILTRHLPEVVFHAAAYKHVPLLERQARQAVGNNILGTRCLAEAAQQIGCGAFILISTDKAVNPTSVMGASKRVAELLCQDLNRHSRTRFIVVRFGNVLGSAGSVVPLFQAQIAAGGPVTVTHPDMTRYFMTIPEACHLITQAAVIGKGGEIFVLDMGESIKITELAEQMIRLSGQESEVEIVYTGLRPGEKLHEELFYDHEAPLPTETPKILLAQHGGVDWERLERGLEELEGVWRLGDELQVKQVLGRILSKVGAEAEVEFQPADSKVIAINRSQ</sequence>